<name>A0A8S1RNW9_9CILI</name>
<sequence length="167" mass="19765">METHFLYYKCNENSCELILINQDIDYPLKFKGNDYKANKAIQKSDIECKYNFQSNLYIPSQNHDSLLEQNGCLYLIHLIIRVHANGQIQDELGKLNLILQTCEILGNSYAYACQQVYENNKLGCYIVIRLKRNVFLYYKDQKGFYRRIINKIKIQSQTIEQFKLSIQ</sequence>
<evidence type="ECO:0000313" key="2">
    <source>
        <dbReference type="Proteomes" id="UP000692954"/>
    </source>
</evidence>
<dbReference type="Proteomes" id="UP000692954">
    <property type="component" value="Unassembled WGS sequence"/>
</dbReference>
<protein>
    <submittedName>
        <fullName evidence="1">Uncharacterized protein</fullName>
    </submittedName>
</protein>
<dbReference type="EMBL" id="CAJJDN010000283">
    <property type="protein sequence ID" value="CAD8130381.1"/>
    <property type="molecule type" value="Genomic_DNA"/>
</dbReference>
<reference evidence="1" key="1">
    <citation type="submission" date="2021-01" db="EMBL/GenBank/DDBJ databases">
        <authorList>
            <consortium name="Genoscope - CEA"/>
            <person name="William W."/>
        </authorList>
    </citation>
    <scope>NUCLEOTIDE SEQUENCE</scope>
</reference>
<evidence type="ECO:0000313" key="1">
    <source>
        <dbReference type="EMBL" id="CAD8130381.1"/>
    </source>
</evidence>
<accession>A0A8S1RNW9</accession>
<proteinExistence type="predicted"/>
<gene>
    <name evidence="1" type="ORF">PSON_ATCC_30995.1.T2830010</name>
</gene>
<dbReference type="AlphaFoldDB" id="A0A8S1RNW9"/>
<keyword evidence="2" id="KW-1185">Reference proteome</keyword>
<comment type="caution">
    <text evidence="1">The sequence shown here is derived from an EMBL/GenBank/DDBJ whole genome shotgun (WGS) entry which is preliminary data.</text>
</comment>
<organism evidence="1 2">
    <name type="scientific">Paramecium sonneborni</name>
    <dbReference type="NCBI Taxonomy" id="65129"/>
    <lineage>
        <taxon>Eukaryota</taxon>
        <taxon>Sar</taxon>
        <taxon>Alveolata</taxon>
        <taxon>Ciliophora</taxon>
        <taxon>Intramacronucleata</taxon>
        <taxon>Oligohymenophorea</taxon>
        <taxon>Peniculida</taxon>
        <taxon>Parameciidae</taxon>
        <taxon>Paramecium</taxon>
    </lineage>
</organism>